<evidence type="ECO:0000256" key="11">
    <source>
        <dbReference type="ARBA" id="ARBA00022777"/>
    </source>
</evidence>
<comment type="similarity">
    <text evidence="4">Belongs to the protein kinase superfamily. AGC Ser/Thr protein kinase family.</text>
</comment>
<dbReference type="InterPro" id="IPR000961">
    <property type="entry name" value="AGC-kinase_C"/>
</dbReference>
<feature type="binding site" evidence="21">
    <location>
        <position position="102"/>
    </location>
    <ligand>
        <name>ATP</name>
        <dbReference type="ChEBI" id="CHEBI:30616"/>
    </ligand>
</feature>
<keyword evidence="13 21" id="KW-0067">ATP-binding</keyword>
<dbReference type="InterPro" id="IPR001932">
    <property type="entry name" value="PPM-type_phosphatase-like_dom"/>
</dbReference>
<evidence type="ECO:0000256" key="8">
    <source>
        <dbReference type="ARBA" id="ARBA00022682"/>
    </source>
</evidence>
<evidence type="ECO:0000256" key="6">
    <source>
        <dbReference type="ARBA" id="ARBA00022553"/>
    </source>
</evidence>
<dbReference type="SUPFAM" id="SSF56112">
    <property type="entry name" value="Protein kinase-like (PK-like)"/>
    <property type="match status" value="1"/>
</dbReference>
<keyword evidence="12 22" id="KW-0378">Hydrolase</keyword>
<keyword evidence="10 21" id="KW-0547">Nucleotide-binding</keyword>
<dbReference type="Proteomes" id="UP000323000">
    <property type="component" value="Chromosome 5"/>
</dbReference>
<keyword evidence="7" id="KW-0808">Transferase</keyword>
<evidence type="ECO:0000259" key="24">
    <source>
        <dbReference type="PROSITE" id="PS51285"/>
    </source>
</evidence>
<dbReference type="InterPro" id="IPR050839">
    <property type="entry name" value="Rho-assoc_Ser/Thr_Kinase"/>
</dbReference>
<dbReference type="Gene3D" id="3.60.40.10">
    <property type="entry name" value="PPM-type phosphatase domain"/>
    <property type="match status" value="1"/>
</dbReference>
<name>A0A5C7HZN0_9ROSI</name>
<evidence type="ECO:0000313" key="26">
    <source>
        <dbReference type="EMBL" id="TXG61856.1"/>
    </source>
</evidence>
<dbReference type="PROSITE" id="PS50011">
    <property type="entry name" value="PROTEIN_KINASE_DOM"/>
    <property type="match status" value="1"/>
</dbReference>
<dbReference type="PANTHER" id="PTHR22988">
    <property type="entry name" value="MYOTONIC DYSTROPHY S/T KINASE-RELATED"/>
    <property type="match status" value="1"/>
</dbReference>
<keyword evidence="15 22" id="KW-0904">Protein phosphatase</keyword>
<feature type="domain" description="Protein kinase" evidence="23">
    <location>
        <begin position="73"/>
        <end position="357"/>
    </location>
</feature>
<comment type="cofactor">
    <cofactor evidence="1">
        <name>Mn(2+)</name>
        <dbReference type="ChEBI" id="CHEBI:29035"/>
    </cofactor>
</comment>
<evidence type="ECO:0000256" key="15">
    <source>
        <dbReference type="ARBA" id="ARBA00022912"/>
    </source>
</evidence>
<dbReference type="GO" id="GO:0005737">
    <property type="term" value="C:cytoplasm"/>
    <property type="evidence" value="ECO:0007669"/>
    <property type="project" value="UniProtKB-ARBA"/>
</dbReference>
<keyword evidence="11" id="KW-0418">Kinase</keyword>
<comment type="catalytic activity">
    <reaction evidence="18">
        <text>L-threonyl-[protein] + ATP = O-phospho-L-threonyl-[protein] + ADP + H(+)</text>
        <dbReference type="Rhea" id="RHEA:46608"/>
        <dbReference type="Rhea" id="RHEA-COMP:11060"/>
        <dbReference type="Rhea" id="RHEA-COMP:11605"/>
        <dbReference type="ChEBI" id="CHEBI:15378"/>
        <dbReference type="ChEBI" id="CHEBI:30013"/>
        <dbReference type="ChEBI" id="CHEBI:30616"/>
        <dbReference type="ChEBI" id="CHEBI:61977"/>
        <dbReference type="ChEBI" id="CHEBI:456216"/>
        <dbReference type="EC" id="2.7.11.1"/>
    </reaction>
</comment>
<dbReference type="PROSITE" id="PS01032">
    <property type="entry name" value="PPM_1"/>
    <property type="match status" value="1"/>
</dbReference>
<evidence type="ECO:0000256" key="4">
    <source>
        <dbReference type="ARBA" id="ARBA00009903"/>
    </source>
</evidence>
<comment type="catalytic activity">
    <reaction evidence="20">
        <text>L-seryl-[protein] + ATP = O-phospho-L-seryl-[protein] + ADP + H(+)</text>
        <dbReference type="Rhea" id="RHEA:17989"/>
        <dbReference type="Rhea" id="RHEA-COMP:9863"/>
        <dbReference type="Rhea" id="RHEA-COMP:11604"/>
        <dbReference type="ChEBI" id="CHEBI:15378"/>
        <dbReference type="ChEBI" id="CHEBI:29999"/>
        <dbReference type="ChEBI" id="CHEBI:30616"/>
        <dbReference type="ChEBI" id="CHEBI:83421"/>
        <dbReference type="ChEBI" id="CHEBI:456216"/>
        <dbReference type="EC" id="2.7.11.1"/>
    </reaction>
</comment>
<evidence type="ECO:0000256" key="7">
    <source>
        <dbReference type="ARBA" id="ARBA00022679"/>
    </source>
</evidence>
<evidence type="ECO:0000256" key="16">
    <source>
        <dbReference type="ARBA" id="ARBA00023211"/>
    </source>
</evidence>
<protein>
    <submittedName>
        <fullName evidence="26">Uncharacterized protein</fullName>
    </submittedName>
</protein>
<dbReference type="Pfam" id="PF00481">
    <property type="entry name" value="PP2C"/>
    <property type="match status" value="1"/>
</dbReference>
<dbReference type="InterPro" id="IPR000222">
    <property type="entry name" value="PP2C_BS"/>
</dbReference>
<evidence type="ECO:0000256" key="20">
    <source>
        <dbReference type="ARBA" id="ARBA00048679"/>
    </source>
</evidence>
<sequence length="1056" mass="118847">MEKVAAAKQFIENHYRAQMKNIQERKERRWVLERKLASSDVPKEEQISLIKDLERKETEFMRLKRHKICVDDFELLTIIGRGAFGEVQLCREKKSGNIYAMKKLKKTEMLKRGQVEHVRAERNLLAEVASHCIVKLYYSFQDAEYLYLIMEYLPGGDMMTLLMREDTLTENVARFYIAQSVLAIESIHQHNYIHRYLLCLIALYAIHENKTVDEENTGEPMDIDGCFPDTDNKSSWKSPREQLQHWQMNRRKLAFSTVGTPDYIAPEVLLKKGYGMECDWWSLGAIMYEMLVGYPPFYADDPITTCRKIVHWRNHVKFPEDSRLSPEAKDLIYRLLCDVEHRLGTGGAHQIKAHPWFRDIVWDRLYEMEAAFKPEVRGELDTQNFMKFDESDPPAAARTGSGPLRKALLTPKDLSFVGYTYKNFDAVKGLRGDSGPDDTTKQTAEETDTHMFSSSVSGQSFIIDQKQPRNSNAFEIIDSHCVEILSCKFLEWFTDHSLPYHLSYLQWGWRGGTFYTVRIGILMEEMSPAVAVPFRAGNSVCDNPTIAAHFSITGLKLMADAADLLSNSVAKVSAQSVAHGDEDCNCRDLASEASGEEVVVREEGKVGGSALLDMISENKRNSVPGEESEEDDSLSLEGDRILDNCSVTSETSSLCGEDYLSMEAIPDVGTLSSIDIQKSICSEDIISKVSDLGEPNVAVSLEEEIRDGSKSKPSSAVLQLAFEKGVSGAVGRSVFEVDYVPLWGFTSVCGRRPEMEDAVATVPYFLKIPIQMLIDEQVLDGMRKRFNLQTAHFFGVYDGHGGLQVANYCRDRMHVALAEEIELLRECLSNGSVKHNCQEQWKKAFTNCFLKVDEEVGGKTSQEPIAPETVGSTAVVAVVCSSHIIVSNCGDSRAVLCRGKEPMALSVDHKPNREDEYARIEAAGGKVIQWNGHRVFGVLAMSRSIGDRYLKPWIIPDPEVMFIPRAKEDECLIIASDGLWDVMTNEEACELARKRILLWHKKNGTTLPLERGEGVDLAAQAAAEFLLNRALQKGSKDNISVIVVDLKAQRKFKSKT</sequence>
<evidence type="ECO:0000256" key="17">
    <source>
        <dbReference type="ARBA" id="ARBA00047761"/>
    </source>
</evidence>
<comment type="cofactor">
    <cofactor evidence="2">
        <name>Mg(2+)</name>
        <dbReference type="ChEBI" id="CHEBI:18420"/>
    </cofactor>
</comment>
<evidence type="ECO:0000256" key="9">
    <source>
        <dbReference type="ARBA" id="ARBA00022723"/>
    </source>
</evidence>
<dbReference type="PANTHER" id="PTHR22988:SF76">
    <property type="entry name" value="CHROMOSOME UNDETERMINED SCAFFOLD_135, WHOLE GENOME SHOTGUN SEQUENCE"/>
    <property type="match status" value="1"/>
</dbReference>
<dbReference type="AlphaFoldDB" id="A0A5C7HZN0"/>
<evidence type="ECO:0000259" key="25">
    <source>
        <dbReference type="PROSITE" id="PS51746"/>
    </source>
</evidence>
<dbReference type="InterPro" id="IPR011009">
    <property type="entry name" value="Kinase-like_dom_sf"/>
</dbReference>
<evidence type="ECO:0000256" key="2">
    <source>
        <dbReference type="ARBA" id="ARBA00001946"/>
    </source>
</evidence>
<dbReference type="CDD" id="cd21742">
    <property type="entry name" value="MobB_NDR_LATS-like"/>
    <property type="match status" value="1"/>
</dbReference>
<dbReference type="InterPro" id="IPR017441">
    <property type="entry name" value="Protein_kinase_ATP_BS"/>
</dbReference>
<accession>A0A5C7HZN0</accession>
<dbReference type="InterPro" id="IPR036457">
    <property type="entry name" value="PPM-type-like_dom_sf"/>
</dbReference>
<comment type="similarity">
    <text evidence="3 22">Belongs to the PP2C family.</text>
</comment>
<organism evidence="26 27">
    <name type="scientific">Acer yangbiense</name>
    <dbReference type="NCBI Taxonomy" id="1000413"/>
    <lineage>
        <taxon>Eukaryota</taxon>
        <taxon>Viridiplantae</taxon>
        <taxon>Streptophyta</taxon>
        <taxon>Embryophyta</taxon>
        <taxon>Tracheophyta</taxon>
        <taxon>Spermatophyta</taxon>
        <taxon>Magnoliopsida</taxon>
        <taxon>eudicotyledons</taxon>
        <taxon>Gunneridae</taxon>
        <taxon>Pentapetalae</taxon>
        <taxon>rosids</taxon>
        <taxon>malvids</taxon>
        <taxon>Sapindales</taxon>
        <taxon>Sapindaceae</taxon>
        <taxon>Hippocastanoideae</taxon>
        <taxon>Acereae</taxon>
        <taxon>Acer</taxon>
    </lineage>
</organism>
<dbReference type="SMART" id="SM00133">
    <property type="entry name" value="S_TK_X"/>
    <property type="match status" value="1"/>
</dbReference>
<dbReference type="SMART" id="SM00332">
    <property type="entry name" value="PP2Cc"/>
    <property type="match status" value="1"/>
</dbReference>
<evidence type="ECO:0000256" key="14">
    <source>
        <dbReference type="ARBA" id="ARBA00022842"/>
    </source>
</evidence>
<evidence type="ECO:0000313" key="27">
    <source>
        <dbReference type="Proteomes" id="UP000323000"/>
    </source>
</evidence>
<dbReference type="Gene3D" id="1.10.510.10">
    <property type="entry name" value="Transferase(Phosphotransferase) domain 1"/>
    <property type="match status" value="1"/>
</dbReference>
<comment type="catalytic activity">
    <reaction evidence="19">
        <text>O-phospho-L-threonyl-[protein] + H2O = L-threonyl-[protein] + phosphate</text>
        <dbReference type="Rhea" id="RHEA:47004"/>
        <dbReference type="Rhea" id="RHEA-COMP:11060"/>
        <dbReference type="Rhea" id="RHEA-COMP:11605"/>
        <dbReference type="ChEBI" id="CHEBI:15377"/>
        <dbReference type="ChEBI" id="CHEBI:30013"/>
        <dbReference type="ChEBI" id="CHEBI:43474"/>
        <dbReference type="ChEBI" id="CHEBI:61977"/>
        <dbReference type="EC" id="3.1.3.16"/>
    </reaction>
</comment>
<evidence type="ECO:0000256" key="21">
    <source>
        <dbReference type="PROSITE-ProRule" id="PRU10141"/>
    </source>
</evidence>
<dbReference type="GO" id="GO:0046872">
    <property type="term" value="F:metal ion binding"/>
    <property type="evidence" value="ECO:0007669"/>
    <property type="project" value="UniProtKB-KW"/>
</dbReference>
<evidence type="ECO:0000256" key="13">
    <source>
        <dbReference type="ARBA" id="ARBA00022840"/>
    </source>
</evidence>
<dbReference type="Gene3D" id="3.30.200.20">
    <property type="entry name" value="Phosphorylase Kinase, domain 1"/>
    <property type="match status" value="1"/>
</dbReference>
<dbReference type="SUPFAM" id="SSF81606">
    <property type="entry name" value="PP2C-like"/>
    <property type="match status" value="1"/>
</dbReference>
<dbReference type="PROSITE" id="PS00107">
    <property type="entry name" value="PROTEIN_KINASE_ATP"/>
    <property type="match status" value="1"/>
</dbReference>
<dbReference type="FunFam" id="3.60.40.10:FF:000025">
    <property type="entry name" value="Protein phosphatase 2C 16"/>
    <property type="match status" value="1"/>
</dbReference>
<dbReference type="FunFam" id="1.10.510.10:FF:000106">
    <property type="entry name" value="Non-specific serine/threonine protein kinase"/>
    <property type="match status" value="1"/>
</dbReference>
<evidence type="ECO:0000256" key="5">
    <source>
        <dbReference type="ARBA" id="ARBA00022527"/>
    </source>
</evidence>
<dbReference type="InterPro" id="IPR017892">
    <property type="entry name" value="Pkinase_C"/>
</dbReference>
<comment type="catalytic activity">
    <reaction evidence="17">
        <text>O-phospho-L-seryl-[protein] + H2O = L-seryl-[protein] + phosphate</text>
        <dbReference type="Rhea" id="RHEA:20629"/>
        <dbReference type="Rhea" id="RHEA-COMP:9863"/>
        <dbReference type="Rhea" id="RHEA-COMP:11604"/>
        <dbReference type="ChEBI" id="CHEBI:15377"/>
        <dbReference type="ChEBI" id="CHEBI:29999"/>
        <dbReference type="ChEBI" id="CHEBI:43474"/>
        <dbReference type="ChEBI" id="CHEBI:83421"/>
        <dbReference type="EC" id="3.1.3.16"/>
    </reaction>
</comment>
<keyword evidence="14" id="KW-0460">Magnesium</keyword>
<reference evidence="27" key="1">
    <citation type="journal article" date="2019" name="Gigascience">
        <title>De novo genome assembly of the endangered Acer yangbiense, a plant species with extremely small populations endemic to Yunnan Province, China.</title>
        <authorList>
            <person name="Yang J."/>
            <person name="Wariss H.M."/>
            <person name="Tao L."/>
            <person name="Zhang R."/>
            <person name="Yun Q."/>
            <person name="Hollingsworth P."/>
            <person name="Dao Z."/>
            <person name="Luo G."/>
            <person name="Guo H."/>
            <person name="Ma Y."/>
            <person name="Sun W."/>
        </authorList>
    </citation>
    <scope>NUCLEOTIDE SEQUENCE [LARGE SCALE GENOMIC DNA]</scope>
    <source>
        <strain evidence="27">cv. Malutang</strain>
    </source>
</reference>
<feature type="domain" description="PPM-type phosphatase" evidence="25">
    <location>
        <begin position="742"/>
        <end position="1046"/>
    </location>
</feature>
<dbReference type="FunFam" id="3.30.200.20:FF:000290">
    <property type="entry name" value="Non-specific serine/threonine protein kinase"/>
    <property type="match status" value="1"/>
</dbReference>
<keyword evidence="16" id="KW-0464">Manganese</keyword>
<evidence type="ECO:0000256" key="1">
    <source>
        <dbReference type="ARBA" id="ARBA00001936"/>
    </source>
</evidence>
<evidence type="ECO:0000256" key="10">
    <source>
        <dbReference type="ARBA" id="ARBA00022741"/>
    </source>
</evidence>
<evidence type="ECO:0000256" key="22">
    <source>
        <dbReference type="RuleBase" id="RU003465"/>
    </source>
</evidence>
<keyword evidence="9" id="KW-0479">Metal-binding</keyword>
<comment type="caution">
    <text evidence="26">The sequence shown here is derived from an EMBL/GenBank/DDBJ whole genome shotgun (WGS) entry which is preliminary data.</text>
</comment>
<evidence type="ECO:0000256" key="12">
    <source>
        <dbReference type="ARBA" id="ARBA00022801"/>
    </source>
</evidence>
<evidence type="ECO:0000256" key="19">
    <source>
        <dbReference type="ARBA" id="ARBA00048336"/>
    </source>
</evidence>
<feature type="domain" description="AGC-kinase C-terminal" evidence="24">
    <location>
        <begin position="358"/>
        <end position="431"/>
    </location>
</feature>
<dbReference type="GO" id="GO:0009738">
    <property type="term" value="P:abscisic acid-activated signaling pathway"/>
    <property type="evidence" value="ECO:0007669"/>
    <property type="project" value="UniProtKB-KW"/>
</dbReference>
<dbReference type="InterPro" id="IPR059233">
    <property type="entry name" value="MobB_NdrA/B/Cbk1"/>
</dbReference>
<dbReference type="OrthoDB" id="1634772at2759"/>
<evidence type="ECO:0000256" key="3">
    <source>
        <dbReference type="ARBA" id="ARBA00006702"/>
    </source>
</evidence>
<dbReference type="CDD" id="cd00143">
    <property type="entry name" value="PP2Cc"/>
    <property type="match status" value="1"/>
</dbReference>
<dbReference type="PROSITE" id="PS51285">
    <property type="entry name" value="AGC_KINASE_CTER"/>
    <property type="match status" value="1"/>
</dbReference>
<dbReference type="GO" id="GO:0005524">
    <property type="term" value="F:ATP binding"/>
    <property type="evidence" value="ECO:0007669"/>
    <property type="project" value="UniProtKB-UniRule"/>
</dbReference>
<dbReference type="Pfam" id="PF00433">
    <property type="entry name" value="Pkinase_C"/>
    <property type="match status" value="1"/>
</dbReference>
<gene>
    <name evidence="26" type="ORF">EZV62_013219</name>
</gene>
<dbReference type="InterPro" id="IPR000719">
    <property type="entry name" value="Prot_kinase_dom"/>
</dbReference>
<evidence type="ECO:0000259" key="23">
    <source>
        <dbReference type="PROSITE" id="PS50011"/>
    </source>
</evidence>
<keyword evidence="27" id="KW-1185">Reference proteome</keyword>
<dbReference type="EMBL" id="VAHF01000005">
    <property type="protein sequence ID" value="TXG61856.1"/>
    <property type="molecule type" value="Genomic_DNA"/>
</dbReference>
<keyword evidence="6" id="KW-0597">Phosphoprotein</keyword>
<evidence type="ECO:0000256" key="18">
    <source>
        <dbReference type="ARBA" id="ARBA00047899"/>
    </source>
</evidence>
<dbReference type="PROSITE" id="PS51746">
    <property type="entry name" value="PPM_2"/>
    <property type="match status" value="1"/>
</dbReference>
<dbReference type="Pfam" id="PF00069">
    <property type="entry name" value="Pkinase"/>
    <property type="match status" value="2"/>
</dbReference>
<dbReference type="GO" id="GO:0004722">
    <property type="term" value="F:protein serine/threonine phosphatase activity"/>
    <property type="evidence" value="ECO:0007669"/>
    <property type="project" value="UniProtKB-EC"/>
</dbReference>
<dbReference type="GO" id="GO:0004674">
    <property type="term" value="F:protein serine/threonine kinase activity"/>
    <property type="evidence" value="ECO:0007669"/>
    <property type="project" value="UniProtKB-KW"/>
</dbReference>
<keyword evidence="5" id="KW-0723">Serine/threonine-protein kinase</keyword>
<proteinExistence type="inferred from homology"/>
<keyword evidence="8" id="KW-0938">Abscisic acid signaling pathway</keyword>